<dbReference type="PANTHER" id="PTHR36173:SF2">
    <property type="entry name" value="RIBONUCLEASE VAPC16"/>
    <property type="match status" value="1"/>
</dbReference>
<dbReference type="EMBL" id="JAKFFV010000002">
    <property type="protein sequence ID" value="MCF2496869.1"/>
    <property type="molecule type" value="Genomic_DNA"/>
</dbReference>
<dbReference type="PANTHER" id="PTHR36173">
    <property type="entry name" value="RIBONUCLEASE VAPC16-RELATED"/>
    <property type="match status" value="1"/>
</dbReference>
<dbReference type="CDD" id="cd09872">
    <property type="entry name" value="PIN_Sll0205-like"/>
    <property type="match status" value="1"/>
</dbReference>
<evidence type="ECO:0000313" key="2">
    <source>
        <dbReference type="EMBL" id="MCF2496869.1"/>
    </source>
</evidence>
<dbReference type="Proteomes" id="UP001139411">
    <property type="component" value="Unassembled WGS sequence"/>
</dbReference>
<dbReference type="RefSeq" id="WP_235176484.1">
    <property type="nucleotide sequence ID" value="NZ_JAKFFV010000002.1"/>
</dbReference>
<feature type="domain" description="PIN" evidence="1">
    <location>
        <begin position="3"/>
        <end position="124"/>
    </location>
</feature>
<dbReference type="Pfam" id="PF01850">
    <property type="entry name" value="PIN"/>
    <property type="match status" value="1"/>
</dbReference>
<evidence type="ECO:0000259" key="1">
    <source>
        <dbReference type="Pfam" id="PF01850"/>
    </source>
</evidence>
<dbReference type="InterPro" id="IPR052919">
    <property type="entry name" value="TA_system_RNase"/>
</dbReference>
<proteinExistence type="predicted"/>
<reference evidence="2" key="1">
    <citation type="submission" date="2022-01" db="EMBL/GenBank/DDBJ databases">
        <title>Novel species in genus Dyadobacter.</title>
        <authorList>
            <person name="Ma C."/>
        </authorList>
    </citation>
    <scope>NUCLEOTIDE SEQUENCE</scope>
    <source>
        <strain evidence="2">CY357</strain>
    </source>
</reference>
<gene>
    <name evidence="2" type="ORF">L0661_01025</name>
</gene>
<protein>
    <submittedName>
        <fullName evidence="2">Type II toxin-antitoxin system VapC family toxin</fullName>
    </submittedName>
</protein>
<dbReference type="InterPro" id="IPR029060">
    <property type="entry name" value="PIN-like_dom_sf"/>
</dbReference>
<evidence type="ECO:0000313" key="3">
    <source>
        <dbReference type="Proteomes" id="UP001139411"/>
    </source>
</evidence>
<name>A0A9X1TQJ7_9BACT</name>
<organism evidence="2 3">
    <name type="scientific">Dyadobacter chenhuakuii</name>
    <dbReference type="NCBI Taxonomy" id="2909339"/>
    <lineage>
        <taxon>Bacteria</taxon>
        <taxon>Pseudomonadati</taxon>
        <taxon>Bacteroidota</taxon>
        <taxon>Cytophagia</taxon>
        <taxon>Cytophagales</taxon>
        <taxon>Spirosomataceae</taxon>
        <taxon>Dyadobacter</taxon>
    </lineage>
</organism>
<dbReference type="InterPro" id="IPR002716">
    <property type="entry name" value="PIN_dom"/>
</dbReference>
<sequence length="132" mass="15293">MRYLLDTHALIWTITEPEKLSESVREILTTRESDVVVSTISFWEIALKFSLGKLDINSLKPEDFHKASEDLGFGILDLVSETSSSYYQLTATYHKDPFDRMLIWQALCHKYTLISDDENIRKYASDGLKVVW</sequence>
<dbReference type="Gene3D" id="3.40.50.1010">
    <property type="entry name" value="5'-nuclease"/>
    <property type="match status" value="1"/>
</dbReference>
<dbReference type="InterPro" id="IPR041705">
    <property type="entry name" value="PIN_Sll0205"/>
</dbReference>
<comment type="caution">
    <text evidence="2">The sequence shown here is derived from an EMBL/GenBank/DDBJ whole genome shotgun (WGS) entry which is preliminary data.</text>
</comment>
<dbReference type="SUPFAM" id="SSF88723">
    <property type="entry name" value="PIN domain-like"/>
    <property type="match status" value="1"/>
</dbReference>
<accession>A0A9X1TQJ7</accession>
<dbReference type="AlphaFoldDB" id="A0A9X1TQJ7"/>